<dbReference type="Proteomes" id="UP000006757">
    <property type="component" value="Unassembled WGS sequence"/>
</dbReference>
<dbReference type="STRING" id="1220162.K1WLL6"/>
<feature type="region of interest" description="Disordered" evidence="1">
    <location>
        <begin position="741"/>
        <end position="846"/>
    </location>
</feature>
<keyword evidence="4" id="KW-1185">Reference proteome</keyword>
<sequence>MPSLFSRSQHAPKKDRAPAVLVANPSGPDRRVLGLAKTWNGSSVQSNSNISEFGTVPPVSHASALANGVNMSSSPSEQSLLPGPPAFLPTTVPLSATQAITSVDAGRSAESSGRPYGFLAAVGRNVILGIDEVARIIRELTSSARHAATVLEPKPRAQPGPHEDADPDLYRNHPTAVATWEQDLKFANDQELAWLLRWALSRLTRVRDGTREVSHGCMEWEQYEEWRGRERAAKYPYDAFNTLATILSADVYNYIISPLFALLSKCTAHSHNSGLTPHALASYFAPLLFDIPTNVTCLASHAVFVRAAAATEHMILANIRSSGRPTEGGGLGLTDLPSRLKEWVTGYPSMVVSDADLSRGMPRRAARVIRCETASRTVRAYSRDLVASAELWGTETPNWDAWNRVVLKEKRGEAARPKFSASYRRKMAVKETLPLPASSQRSQQVVYGAPLNQGGSVTKIEKDEGEAGRFASLAGKEWSAFEELGFDSQATSRRGEPERPDMQSRLQFDLNESAKQSVAERRQTMDWSDFADGGFTRTESYLTASLTFSAPIQSSITEWPKERDELQRRLHKTQKEATPFNYDTTPRFGRHSGVEGIDDKGRVYIEEAFIDCWTDFMMGAGWMDRDELTFKEASWALVEYRAKPNHPDAVDSFADDPRDTELHFLFEERVPLEYQIAIADPKRKKTLGKLFAKRSKKQQPPPKLSPRDDFEKMLTVNRTQQKRINLTRADQSVSSQLWQALNEPSPTVKKSNSVSSNGQGYFPPQQPKSASPKEAPPLPEKDGKPVNGSSKTRMFKSIRRVKSNGRQREAAKQREVSMDFEVQSASGLSSGTSSPQNDKSLKDEEKWMDILIANGARPMAQAVPPSGAPLQAATSQSSTIRRVSPSSRKSPPADDLTPPASQLGDMHLRNPSPPKAAGLQSPIHMNGHAFENGHRGEPIYEPPELSVTRSQDSSYEDSTRESVLTSDDASVLPSDSISMRRPTSDAESEPFSPIEAPPLPIPPVQTSRGPLPPLPPAAAKRALPPTPQQPSEYQQELIQPRPRQHSDRDAIASIVDGYGRDSVADDVYGGLQRDSIFSQTYASERGDSMYDPRESTDGGYVEDLPPPGPIFDLTPGREPSPARYKHGEPLQFVGEEDEEEEEDEYYGRHRY</sequence>
<dbReference type="PANTHER" id="PTHR28093:SF1">
    <property type="entry name" value="MORPHOGENESIS-RELATED PROTEIN MSB1"/>
    <property type="match status" value="1"/>
</dbReference>
<feature type="compositionally biased region" description="Acidic residues" evidence="1">
    <location>
        <begin position="1134"/>
        <end position="1144"/>
    </location>
</feature>
<feature type="domain" description="Meiotically up-regulated protein Msb1/Mug8" evidence="2">
    <location>
        <begin position="182"/>
        <end position="344"/>
    </location>
</feature>
<feature type="compositionally biased region" description="Polar residues" evidence="1">
    <location>
        <begin position="961"/>
        <end position="977"/>
    </location>
</feature>
<feature type="region of interest" description="Disordered" evidence="1">
    <location>
        <begin position="148"/>
        <end position="169"/>
    </location>
</feature>
<dbReference type="InParanoid" id="K1WLL6"/>
<dbReference type="PANTHER" id="PTHR28093">
    <property type="entry name" value="MORPHOGENESIS-RELATED PROTEIN MSB1"/>
    <property type="match status" value="1"/>
</dbReference>
<feature type="compositionally biased region" description="Basic and acidic residues" evidence="1">
    <location>
        <begin position="806"/>
        <end position="817"/>
    </location>
</feature>
<feature type="region of interest" description="Disordered" evidence="1">
    <location>
        <begin position="858"/>
        <end position="1050"/>
    </location>
</feature>
<reference evidence="3 4" key="1">
    <citation type="journal article" date="2012" name="Eukaryot. Cell">
        <title>Genome sequence of the Trichosporon asahii environmental strain CBS 8904.</title>
        <authorList>
            <person name="Yang R.Y."/>
            <person name="Li H.T."/>
            <person name="Zhu H."/>
            <person name="Zhou G.P."/>
            <person name="Wang M."/>
            <person name="Wang L."/>
        </authorList>
    </citation>
    <scope>NUCLEOTIDE SEQUENCE [LARGE SCALE GENOMIC DNA]</scope>
    <source>
        <strain evidence="3 4">CBS 8904</strain>
    </source>
</reference>
<protein>
    <recommendedName>
        <fullName evidence="2">Meiotically up-regulated protein Msb1/Mug8 domain-containing protein</fullName>
    </recommendedName>
</protein>
<evidence type="ECO:0000256" key="1">
    <source>
        <dbReference type="SAM" id="MobiDB-lite"/>
    </source>
</evidence>
<gene>
    <name evidence="3" type="ORF">A1Q2_03596</name>
</gene>
<evidence type="ECO:0000313" key="3">
    <source>
        <dbReference type="EMBL" id="EKD02094.1"/>
    </source>
</evidence>
<dbReference type="HOGENOM" id="CLU_006186_0_0_1"/>
<dbReference type="InterPro" id="IPR012965">
    <property type="entry name" value="Msb1/Mug8_dom"/>
</dbReference>
<evidence type="ECO:0000313" key="4">
    <source>
        <dbReference type="Proteomes" id="UP000006757"/>
    </source>
</evidence>
<feature type="compositionally biased region" description="Basic and acidic residues" evidence="1">
    <location>
        <begin position="1084"/>
        <end position="1096"/>
    </location>
</feature>
<feature type="region of interest" description="Disordered" evidence="1">
    <location>
        <begin position="1079"/>
        <end position="1151"/>
    </location>
</feature>
<dbReference type="EMBL" id="AMBO01000297">
    <property type="protein sequence ID" value="EKD02094.1"/>
    <property type="molecule type" value="Genomic_DNA"/>
</dbReference>
<feature type="compositionally biased region" description="Low complexity" evidence="1">
    <location>
        <begin position="881"/>
        <end position="890"/>
    </location>
</feature>
<dbReference type="OrthoDB" id="3362494at2759"/>
<accession>K1WLL6</accession>
<dbReference type="OMA" id="YLAYERH"/>
<evidence type="ECO:0000259" key="2">
    <source>
        <dbReference type="Pfam" id="PF08101"/>
    </source>
</evidence>
<feature type="region of interest" description="Disordered" evidence="1">
    <location>
        <begin position="691"/>
        <end position="712"/>
    </location>
</feature>
<dbReference type="AlphaFoldDB" id="K1WLL6"/>
<feature type="compositionally biased region" description="Polar residues" evidence="1">
    <location>
        <begin position="741"/>
        <end position="759"/>
    </location>
</feature>
<dbReference type="eggNOG" id="ENOG502RBV5">
    <property type="taxonomic scope" value="Eukaryota"/>
</dbReference>
<name>K1WLL6_TRIAC</name>
<comment type="caution">
    <text evidence="3">The sequence shown here is derived from an EMBL/GenBank/DDBJ whole genome shotgun (WGS) entry which is preliminary data.</text>
</comment>
<organism evidence="3 4">
    <name type="scientific">Trichosporon asahii var. asahii (strain CBS 8904)</name>
    <name type="common">Yeast</name>
    <dbReference type="NCBI Taxonomy" id="1220162"/>
    <lineage>
        <taxon>Eukaryota</taxon>
        <taxon>Fungi</taxon>
        <taxon>Dikarya</taxon>
        <taxon>Basidiomycota</taxon>
        <taxon>Agaricomycotina</taxon>
        <taxon>Tremellomycetes</taxon>
        <taxon>Trichosporonales</taxon>
        <taxon>Trichosporonaceae</taxon>
        <taxon>Trichosporon</taxon>
    </lineage>
</organism>
<dbReference type="InterPro" id="IPR037508">
    <property type="entry name" value="Msb1/Mug8"/>
</dbReference>
<proteinExistence type="predicted"/>
<dbReference type="Pfam" id="PF08101">
    <property type="entry name" value="Msb1-Mug8_dom"/>
    <property type="match status" value="1"/>
</dbReference>
<feature type="compositionally biased region" description="Low complexity" evidence="1">
    <location>
        <begin position="824"/>
        <end position="834"/>
    </location>
</feature>
<feature type="compositionally biased region" description="Basic residues" evidence="1">
    <location>
        <begin position="793"/>
        <end position="805"/>
    </location>
</feature>